<keyword evidence="3" id="KW-0520">NAD</keyword>
<reference evidence="4 5" key="1">
    <citation type="submission" date="2019-02" db="EMBL/GenBank/DDBJ databases">
        <title>Apibacter muscae sp. nov.: a novel member of the house fly microbiota.</title>
        <authorList>
            <person name="Park R."/>
        </authorList>
    </citation>
    <scope>NUCLEOTIDE SEQUENCE [LARGE SCALE GENOMIC DNA]</scope>
    <source>
        <strain evidence="4 5">AL1</strain>
    </source>
</reference>
<dbReference type="PANTHER" id="PTHR30004:SF6">
    <property type="entry name" value="D-THREONATE 4-PHOSPHATE DEHYDROGENASE"/>
    <property type="match status" value="1"/>
</dbReference>
<gene>
    <name evidence="4" type="ORF">ETU09_02225</name>
</gene>
<organism evidence="4 5">
    <name type="scientific">Apibacter muscae</name>
    <dbReference type="NCBI Taxonomy" id="2509004"/>
    <lineage>
        <taxon>Bacteria</taxon>
        <taxon>Pseudomonadati</taxon>
        <taxon>Bacteroidota</taxon>
        <taxon>Flavobacteriia</taxon>
        <taxon>Flavobacteriales</taxon>
        <taxon>Weeksellaceae</taxon>
        <taxon>Apibacter</taxon>
    </lineage>
</organism>
<comment type="caution">
    <text evidence="4">The sequence shown here is derived from an EMBL/GenBank/DDBJ whole genome shotgun (WGS) entry which is preliminary data.</text>
</comment>
<sequence>MSLNNKLKVGISLGNPNDIGIEIILKTFQKREMLEFFTPVIFGSTKLLSQKKKKLGYNSIFFQGIASASEIVHKKINVVNVWKDSADNNNENLIEEFARLANISFTSGIESLKQGQIDLLIIDSWSNSFLDGVQLLEVLKNDLGGSPYDMILNENLRISFVNRGGKLNDFSQSLKKEDLSKYIKLINKTLVQDFCIEKPKIAVLGVNNFSQDVTLIGKEELKIIEPSVKECFERGILAFGPYSADSFFENFEYTSFDAVLAMNEQQVLAHCDISFKENNFSFVGGTPYIVFRSNQNFSDVSNIEIEVNTNNSFEQAIFSGIKIYKDRKEYIDLKTNSLKKVKIDGIDMSLDEDLPDEE</sequence>
<dbReference type="InterPro" id="IPR005255">
    <property type="entry name" value="PdxA_fam"/>
</dbReference>
<dbReference type="Proteomes" id="UP000319499">
    <property type="component" value="Unassembled WGS sequence"/>
</dbReference>
<evidence type="ECO:0000256" key="2">
    <source>
        <dbReference type="ARBA" id="ARBA00023002"/>
    </source>
</evidence>
<keyword evidence="1" id="KW-0479">Metal-binding</keyword>
<dbReference type="SUPFAM" id="SSF53659">
    <property type="entry name" value="Isocitrate/Isopropylmalate dehydrogenase-like"/>
    <property type="match status" value="1"/>
</dbReference>
<dbReference type="AlphaFoldDB" id="A0A563DHR9"/>
<dbReference type="RefSeq" id="WP_146261506.1">
    <property type="nucleotide sequence ID" value="NZ_SELG01000029.1"/>
</dbReference>
<keyword evidence="2" id="KW-0560">Oxidoreductase</keyword>
<evidence type="ECO:0000313" key="4">
    <source>
        <dbReference type="EMBL" id="TWP29816.1"/>
    </source>
</evidence>
<dbReference type="OrthoDB" id="9801783at2"/>
<name>A0A563DHR9_9FLAO</name>
<keyword evidence="5" id="KW-1185">Reference proteome</keyword>
<dbReference type="PANTHER" id="PTHR30004">
    <property type="entry name" value="4-HYDROXYTHREONINE-4-PHOSPHATE DEHYDROGENASE"/>
    <property type="match status" value="1"/>
</dbReference>
<dbReference type="GO" id="GO:0016491">
    <property type="term" value="F:oxidoreductase activity"/>
    <property type="evidence" value="ECO:0007669"/>
    <property type="project" value="UniProtKB-KW"/>
</dbReference>
<evidence type="ECO:0000256" key="1">
    <source>
        <dbReference type="ARBA" id="ARBA00022723"/>
    </source>
</evidence>
<protein>
    <submittedName>
        <fullName evidence="4">4-hydroxythreonine-4-phosphate dehydrogenase PdxA</fullName>
    </submittedName>
</protein>
<dbReference type="Pfam" id="PF04166">
    <property type="entry name" value="PdxA"/>
    <property type="match status" value="1"/>
</dbReference>
<dbReference type="GO" id="GO:0051287">
    <property type="term" value="F:NAD binding"/>
    <property type="evidence" value="ECO:0007669"/>
    <property type="project" value="InterPro"/>
</dbReference>
<evidence type="ECO:0000313" key="5">
    <source>
        <dbReference type="Proteomes" id="UP000319499"/>
    </source>
</evidence>
<evidence type="ECO:0000256" key="3">
    <source>
        <dbReference type="ARBA" id="ARBA00023027"/>
    </source>
</evidence>
<proteinExistence type="predicted"/>
<dbReference type="Gene3D" id="3.40.718.10">
    <property type="entry name" value="Isopropylmalate Dehydrogenase"/>
    <property type="match status" value="1"/>
</dbReference>
<accession>A0A563DHR9</accession>
<dbReference type="GO" id="GO:0046872">
    <property type="term" value="F:metal ion binding"/>
    <property type="evidence" value="ECO:0007669"/>
    <property type="project" value="UniProtKB-KW"/>
</dbReference>
<dbReference type="EMBL" id="SELH01000013">
    <property type="protein sequence ID" value="TWP29816.1"/>
    <property type="molecule type" value="Genomic_DNA"/>
</dbReference>